<accession>A0A6C0KAN1</accession>
<name>A0A6C0KAN1_9ZZZZ</name>
<proteinExistence type="predicted"/>
<dbReference type="AlphaFoldDB" id="A0A6C0KAN1"/>
<sequence>MLPHQDFFLDLDLQSITLSDNDDILGEVVGAEGMTAQSKHVAFGDSMPGVKQAVAEARR</sequence>
<reference evidence="1" key="1">
    <citation type="journal article" date="2020" name="Nature">
        <title>Giant virus diversity and host interactions through global metagenomics.</title>
        <authorList>
            <person name="Schulz F."/>
            <person name="Roux S."/>
            <person name="Paez-Espino D."/>
            <person name="Jungbluth S."/>
            <person name="Walsh D.A."/>
            <person name="Denef V.J."/>
            <person name="McMahon K.D."/>
            <person name="Konstantinidis K.T."/>
            <person name="Eloe-Fadrosh E.A."/>
            <person name="Kyrpides N.C."/>
            <person name="Woyke T."/>
        </authorList>
    </citation>
    <scope>NUCLEOTIDE SEQUENCE</scope>
    <source>
        <strain evidence="1">GVMAG-S-1102113-118</strain>
    </source>
</reference>
<evidence type="ECO:0000313" key="1">
    <source>
        <dbReference type="EMBL" id="QHU14453.1"/>
    </source>
</evidence>
<dbReference type="EMBL" id="MN740840">
    <property type="protein sequence ID" value="QHU14453.1"/>
    <property type="molecule type" value="Genomic_DNA"/>
</dbReference>
<protein>
    <submittedName>
        <fullName evidence="1">Uncharacterized protein</fullName>
    </submittedName>
</protein>
<organism evidence="1">
    <name type="scientific">viral metagenome</name>
    <dbReference type="NCBI Taxonomy" id="1070528"/>
    <lineage>
        <taxon>unclassified sequences</taxon>
        <taxon>metagenomes</taxon>
        <taxon>organismal metagenomes</taxon>
    </lineage>
</organism>